<evidence type="ECO:0000256" key="3">
    <source>
        <dbReference type="ARBA" id="ARBA00023163"/>
    </source>
</evidence>
<dbReference type="InterPro" id="IPR053142">
    <property type="entry name" value="PchR_regulatory_protein"/>
</dbReference>
<dbReference type="InterPro" id="IPR020449">
    <property type="entry name" value="Tscrpt_reg_AraC-type_HTH"/>
</dbReference>
<protein>
    <recommendedName>
        <fullName evidence="4">HTH araC/xylS-type domain-containing protein</fullName>
    </recommendedName>
</protein>
<comment type="caution">
    <text evidence="5">The sequence shown here is derived from an EMBL/GenBank/DDBJ whole genome shotgun (WGS) entry which is preliminary data.</text>
</comment>
<dbReference type="Pfam" id="PF12833">
    <property type="entry name" value="HTH_18"/>
    <property type="match status" value="1"/>
</dbReference>
<evidence type="ECO:0000259" key="4">
    <source>
        <dbReference type="PROSITE" id="PS01124"/>
    </source>
</evidence>
<evidence type="ECO:0000256" key="2">
    <source>
        <dbReference type="ARBA" id="ARBA00023125"/>
    </source>
</evidence>
<dbReference type="Proteomes" id="UP000263268">
    <property type="component" value="Unassembled WGS sequence"/>
</dbReference>
<dbReference type="EMBL" id="DPRK01000079">
    <property type="protein sequence ID" value="HCY80941.1"/>
    <property type="molecule type" value="Genomic_DNA"/>
</dbReference>
<dbReference type="PANTHER" id="PTHR47893">
    <property type="entry name" value="REGULATORY PROTEIN PCHR"/>
    <property type="match status" value="1"/>
</dbReference>
<keyword evidence="3" id="KW-0804">Transcription</keyword>
<dbReference type="PANTHER" id="PTHR47893:SF1">
    <property type="entry name" value="REGULATORY PROTEIN PCHR"/>
    <property type="match status" value="1"/>
</dbReference>
<evidence type="ECO:0000313" key="5">
    <source>
        <dbReference type="EMBL" id="HCY80941.1"/>
    </source>
</evidence>
<dbReference type="SMART" id="SM00342">
    <property type="entry name" value="HTH_ARAC"/>
    <property type="match status" value="1"/>
</dbReference>
<dbReference type="Gene3D" id="3.30.450.20">
    <property type="entry name" value="PAS domain"/>
    <property type="match status" value="1"/>
</dbReference>
<reference evidence="5 6" key="1">
    <citation type="journal article" date="2018" name="Nat. Biotechnol.">
        <title>A standardized bacterial taxonomy based on genome phylogeny substantially revises the tree of life.</title>
        <authorList>
            <person name="Parks D.H."/>
            <person name="Chuvochina M."/>
            <person name="Waite D.W."/>
            <person name="Rinke C."/>
            <person name="Skarshewski A."/>
            <person name="Chaumeil P.A."/>
            <person name="Hugenholtz P."/>
        </authorList>
    </citation>
    <scope>NUCLEOTIDE SEQUENCE [LARGE SCALE GENOMIC DNA]</scope>
    <source>
        <strain evidence="5">UBA10227</strain>
    </source>
</reference>
<dbReference type="RefSeq" id="WP_286853308.1">
    <property type="nucleotide sequence ID" value="NZ_JBLXFL010000011.1"/>
</dbReference>
<dbReference type="GO" id="GO:0003700">
    <property type="term" value="F:DNA-binding transcription factor activity"/>
    <property type="evidence" value="ECO:0007669"/>
    <property type="project" value="InterPro"/>
</dbReference>
<dbReference type="GO" id="GO:0043565">
    <property type="term" value="F:sequence-specific DNA binding"/>
    <property type="evidence" value="ECO:0007669"/>
    <property type="project" value="InterPro"/>
</dbReference>
<dbReference type="SUPFAM" id="SSF46689">
    <property type="entry name" value="Homeodomain-like"/>
    <property type="match status" value="1"/>
</dbReference>
<accession>A0A3D6BNX0</accession>
<proteinExistence type="predicted"/>
<dbReference type="AlphaFoldDB" id="A0A3D6BNX0"/>
<keyword evidence="1" id="KW-0805">Transcription regulation</keyword>
<gene>
    <name evidence="5" type="ORF">DHV22_04700</name>
</gene>
<evidence type="ECO:0000256" key="1">
    <source>
        <dbReference type="ARBA" id="ARBA00023015"/>
    </source>
</evidence>
<name>A0A3D6BNX0_9FLAO</name>
<feature type="domain" description="HTH araC/xylS-type" evidence="4">
    <location>
        <begin position="230"/>
        <end position="329"/>
    </location>
</feature>
<dbReference type="Gene3D" id="1.10.10.60">
    <property type="entry name" value="Homeodomain-like"/>
    <property type="match status" value="1"/>
</dbReference>
<dbReference type="InterPro" id="IPR018060">
    <property type="entry name" value="HTH_AraC"/>
</dbReference>
<keyword evidence="2" id="KW-0238">DNA-binding</keyword>
<evidence type="ECO:0000313" key="6">
    <source>
        <dbReference type="Proteomes" id="UP000263268"/>
    </source>
</evidence>
<organism evidence="5 6">
    <name type="scientific">Xanthomarina gelatinilytica</name>
    <dbReference type="NCBI Taxonomy" id="1137281"/>
    <lineage>
        <taxon>Bacteria</taxon>
        <taxon>Pseudomonadati</taxon>
        <taxon>Bacteroidota</taxon>
        <taxon>Flavobacteriia</taxon>
        <taxon>Flavobacteriales</taxon>
        <taxon>Flavobacteriaceae</taxon>
        <taxon>Xanthomarina</taxon>
    </lineage>
</organism>
<dbReference type="PROSITE" id="PS01124">
    <property type="entry name" value="HTH_ARAC_FAMILY_2"/>
    <property type="match status" value="1"/>
</dbReference>
<dbReference type="PRINTS" id="PR00032">
    <property type="entry name" value="HTHARAC"/>
</dbReference>
<dbReference type="InterPro" id="IPR009057">
    <property type="entry name" value="Homeodomain-like_sf"/>
</dbReference>
<sequence length="335" mass="39266">MKRMIDIHRLNSIKELLLAIAEGNLSYQIDRSQEEDQLESIVVLLNWLTVELQASLLYFSTFNPKGSQSKTITILFTLDHHYKVTNLNDDALTLLNLDRNRVIGKSFSHFLNNQSTIRWNEIIQEIEAKSYYSTNETLYFNCGPYLRKKYPCTIQSVDANNLKQPIIVITSFEFVPQKKLIEDEVKSRKIQAVIDGHIPSNQQNTQTRTDTLPKRKPKMMLSDRDVIIAQDIRDYILKELEYPMLSISELARKFNTNESKVKKAFTQLHNISIFRFYTEERLKRASHLLETCRLPIYKIAKKSGFKNISHFATAFKKYYTVSPSVYRKLYNKDFK</sequence>